<sequence>MATPNPLGDSQSTSNVSVKTFHIAGILTDVYGLEELSPNSQLVSCLWLLHPRLQKKETMANVATACITAWNSRSPTEPKVGLIAVAFDQRNHGTREVNDLANQAWRQGNPTHAQDMFSIFHGTALDTSLLIDHLGSYVFHDLDQPSIDQHIVMGISLGGHSAWQVLFSDARVASGIVIVGCPDYMNMMTDRARLSKLPSYTSSSGSSFLGSKDFPNALIASCQKYDPKGLLFGTHPVPSAIPDSLIPYQGSTSPKVRSVLSSSLAGKSILVCSGGDDKLVPYRCSEPFLTFLKGATRKGGWWEEGGVHLEDNVYDGVGHMYSEDMKKDTVRFVCSQLENKSRTSKI</sequence>
<dbReference type="PANTHER" id="PTHR47381">
    <property type="entry name" value="ALPHA/BETA-HYDROLASES SUPERFAMILY PROTEIN"/>
    <property type="match status" value="1"/>
</dbReference>
<comment type="caution">
    <text evidence="1">The sequence shown here is derived from an EMBL/GenBank/DDBJ whole genome shotgun (WGS) entry which is preliminary data.</text>
</comment>
<dbReference type="EMBL" id="MU251357">
    <property type="protein sequence ID" value="KAG9239624.1"/>
    <property type="molecule type" value="Genomic_DNA"/>
</dbReference>
<protein>
    <recommendedName>
        <fullName evidence="3">AB hydrolase-1 domain-containing protein</fullName>
    </recommendedName>
</protein>
<dbReference type="OrthoDB" id="2152248at2759"/>
<evidence type="ECO:0000313" key="2">
    <source>
        <dbReference type="Proteomes" id="UP000824998"/>
    </source>
</evidence>
<dbReference type="Gene3D" id="3.40.50.1820">
    <property type="entry name" value="alpha/beta hydrolase"/>
    <property type="match status" value="1"/>
</dbReference>
<dbReference type="AlphaFoldDB" id="A0A9P8CA85"/>
<dbReference type="SUPFAM" id="SSF53474">
    <property type="entry name" value="alpha/beta-Hydrolases"/>
    <property type="match status" value="1"/>
</dbReference>
<gene>
    <name evidence="1" type="ORF">BJ875DRAFT_85163</name>
</gene>
<dbReference type="PANTHER" id="PTHR47381:SF3">
    <property type="entry name" value="ALPHA_BETA-HYDROLASES SUPERFAMILY PROTEIN"/>
    <property type="match status" value="1"/>
</dbReference>
<dbReference type="InterPro" id="IPR029058">
    <property type="entry name" value="AB_hydrolase_fold"/>
</dbReference>
<name>A0A9P8CA85_9HELO</name>
<organism evidence="1 2">
    <name type="scientific">Amylocarpus encephaloides</name>
    <dbReference type="NCBI Taxonomy" id="45428"/>
    <lineage>
        <taxon>Eukaryota</taxon>
        <taxon>Fungi</taxon>
        <taxon>Dikarya</taxon>
        <taxon>Ascomycota</taxon>
        <taxon>Pezizomycotina</taxon>
        <taxon>Leotiomycetes</taxon>
        <taxon>Helotiales</taxon>
        <taxon>Helotiales incertae sedis</taxon>
        <taxon>Amylocarpus</taxon>
    </lineage>
</organism>
<accession>A0A9P8CA85</accession>
<keyword evidence="2" id="KW-1185">Reference proteome</keyword>
<evidence type="ECO:0008006" key="3">
    <source>
        <dbReference type="Google" id="ProtNLM"/>
    </source>
</evidence>
<dbReference type="Proteomes" id="UP000824998">
    <property type="component" value="Unassembled WGS sequence"/>
</dbReference>
<evidence type="ECO:0000313" key="1">
    <source>
        <dbReference type="EMBL" id="KAG9239624.1"/>
    </source>
</evidence>
<proteinExistence type="predicted"/>
<reference evidence="1" key="1">
    <citation type="journal article" date="2021" name="IMA Fungus">
        <title>Genomic characterization of three marine fungi, including Emericellopsis atlantica sp. nov. with signatures of a generalist lifestyle and marine biomass degradation.</title>
        <authorList>
            <person name="Hagestad O.C."/>
            <person name="Hou L."/>
            <person name="Andersen J.H."/>
            <person name="Hansen E.H."/>
            <person name="Altermark B."/>
            <person name="Li C."/>
            <person name="Kuhnert E."/>
            <person name="Cox R.J."/>
            <person name="Crous P.W."/>
            <person name="Spatafora J.W."/>
            <person name="Lail K."/>
            <person name="Amirebrahimi M."/>
            <person name="Lipzen A."/>
            <person name="Pangilinan J."/>
            <person name="Andreopoulos W."/>
            <person name="Hayes R.D."/>
            <person name="Ng V."/>
            <person name="Grigoriev I.V."/>
            <person name="Jackson S.A."/>
            <person name="Sutton T.D.S."/>
            <person name="Dobson A.D.W."/>
            <person name="Rama T."/>
        </authorList>
    </citation>
    <scope>NUCLEOTIDE SEQUENCE</scope>
    <source>
        <strain evidence="1">TRa018bII</strain>
    </source>
</reference>